<name>A0ABN8NVC3_9CNID</name>
<feature type="transmembrane region" description="Helical" evidence="2">
    <location>
        <begin position="358"/>
        <end position="382"/>
    </location>
</feature>
<keyword evidence="5" id="KW-1185">Reference proteome</keyword>
<feature type="transmembrane region" description="Helical" evidence="2">
    <location>
        <begin position="586"/>
        <end position="606"/>
    </location>
</feature>
<dbReference type="PANTHER" id="PTHR11319">
    <property type="entry name" value="G PROTEIN-COUPLED RECEPTOR-RELATED"/>
    <property type="match status" value="1"/>
</dbReference>
<feature type="transmembrane region" description="Helical" evidence="2">
    <location>
        <begin position="403"/>
        <end position="424"/>
    </location>
</feature>
<feature type="transmembrane region" description="Helical" evidence="2">
    <location>
        <begin position="253"/>
        <end position="276"/>
    </location>
</feature>
<sequence>GLGQDSSTYLDLQSYAPVRVSTIRDSLKRAGFANATLGALKLLPCPLGTFVNASRLECVECPAGGFYSDTKAFVNDSCLRCPNGTFVPYTKAPGKSARECIACPQANRLLLFLGTDTSTFAGFRACSCLKGFHRTHLFEGCKQCKEEGLECVDDHVKLKKGFWWKWEDQTHKQFYESFTRNLLDSRNSSSKNASLIEFPYTVPTPHKCPQQEACYGGFNSSCADGYQGPLCEICSDGYYKQFQTCKKCPTKKWMIGQLSIVVAVILVIILVILWSSKKKQESEKKRRSTVDMLLGRLKIVIGFYQVTDGLLQTFSYIKWPDSLSAIGKYSEMVQLNVFQIAPLHCIFPEIKVNAFKSLFAVLAMNATAIIVAILIYCLRKLLLELSASSKEENLRKSSQTKELILRNLFFFLYVTFLSTCSNTASVLPPTCRLLCSDKTKTHCQKFLKSDYSIDCESTNYSRSVIVAYIAVAYILFLPTASLIALWKARLTVASQNKMEDEHQNPDIEVKSSEVRTGLRFLFENYHPRSWYWELVDTVRKVVLTSGLILVDGESRAYVGLACVMSGLYGMFFAYVSPIVDPFENRLMLISLAVTFVNLGIGAVSKINSENIPASVDPYVDNIMFKVLVFGANSLVIGLLVVQYIVCTSRFIKEWLKEPKWSFSCCLALLLPLNDLQGEVRGFAGRNVFKNQLQTGKVNMPSISSSFKDSGAVNFSLEEDQPDLTGERNSDHKETPGNKSEKRTKTRVSAKESIFTKISVHEVPKMTYDTSF</sequence>
<dbReference type="Proteomes" id="UP001159405">
    <property type="component" value="Unassembled WGS sequence"/>
</dbReference>
<evidence type="ECO:0000313" key="5">
    <source>
        <dbReference type="Proteomes" id="UP001159405"/>
    </source>
</evidence>
<keyword evidence="2" id="KW-0472">Membrane</keyword>
<feature type="transmembrane region" description="Helical" evidence="2">
    <location>
        <begin position="556"/>
        <end position="574"/>
    </location>
</feature>
<accession>A0ABN8NVC3</accession>
<reference evidence="4 5" key="1">
    <citation type="submission" date="2022-05" db="EMBL/GenBank/DDBJ databases">
        <authorList>
            <consortium name="Genoscope - CEA"/>
            <person name="William W."/>
        </authorList>
    </citation>
    <scope>NUCLEOTIDE SEQUENCE [LARGE SCALE GENOMIC DNA]</scope>
</reference>
<feature type="domain" description="DUF7630" evidence="3">
    <location>
        <begin position="206"/>
        <end position="248"/>
    </location>
</feature>
<comment type="caution">
    <text evidence="4">The sequence shown here is derived from an EMBL/GenBank/DDBJ whole genome shotgun (WGS) entry which is preliminary data.</text>
</comment>
<protein>
    <recommendedName>
        <fullName evidence="3">DUF7630 domain-containing protein</fullName>
    </recommendedName>
</protein>
<dbReference type="InterPro" id="IPR056047">
    <property type="entry name" value="CRMPA-like_DUF7630"/>
</dbReference>
<feature type="transmembrane region" description="Helical" evidence="2">
    <location>
        <begin position="465"/>
        <end position="486"/>
    </location>
</feature>
<evidence type="ECO:0000256" key="1">
    <source>
        <dbReference type="SAM" id="MobiDB-lite"/>
    </source>
</evidence>
<dbReference type="SMART" id="SM01411">
    <property type="entry name" value="Ephrin_rec_like"/>
    <property type="match status" value="2"/>
</dbReference>
<gene>
    <name evidence="4" type="ORF">PLOB_00028741</name>
</gene>
<dbReference type="PANTHER" id="PTHR11319:SF35">
    <property type="entry name" value="OUTER MEMBRANE PROTEIN PMPC-RELATED"/>
    <property type="match status" value="1"/>
</dbReference>
<evidence type="ECO:0000313" key="4">
    <source>
        <dbReference type="EMBL" id="CAH3121971.1"/>
    </source>
</evidence>
<feature type="transmembrane region" description="Helical" evidence="2">
    <location>
        <begin position="626"/>
        <end position="646"/>
    </location>
</feature>
<feature type="region of interest" description="Disordered" evidence="1">
    <location>
        <begin position="717"/>
        <end position="747"/>
    </location>
</feature>
<organism evidence="4 5">
    <name type="scientific">Porites lobata</name>
    <dbReference type="NCBI Taxonomy" id="104759"/>
    <lineage>
        <taxon>Eukaryota</taxon>
        <taxon>Metazoa</taxon>
        <taxon>Cnidaria</taxon>
        <taxon>Anthozoa</taxon>
        <taxon>Hexacorallia</taxon>
        <taxon>Scleractinia</taxon>
        <taxon>Fungiina</taxon>
        <taxon>Poritidae</taxon>
        <taxon>Porites</taxon>
    </lineage>
</organism>
<feature type="compositionally biased region" description="Basic and acidic residues" evidence="1">
    <location>
        <begin position="724"/>
        <end position="742"/>
    </location>
</feature>
<keyword evidence="2" id="KW-1133">Transmembrane helix</keyword>
<feature type="transmembrane region" description="Helical" evidence="2">
    <location>
        <begin position="297"/>
        <end position="317"/>
    </location>
</feature>
<proteinExistence type="predicted"/>
<dbReference type="Pfam" id="PF24633">
    <property type="entry name" value="DUF7630"/>
    <property type="match status" value="1"/>
</dbReference>
<evidence type="ECO:0000256" key="2">
    <source>
        <dbReference type="SAM" id="Phobius"/>
    </source>
</evidence>
<feature type="non-terminal residue" evidence="4">
    <location>
        <position position="1"/>
    </location>
</feature>
<dbReference type="EMBL" id="CALNXK010000036">
    <property type="protein sequence ID" value="CAH3121971.1"/>
    <property type="molecule type" value="Genomic_DNA"/>
</dbReference>
<keyword evidence="2" id="KW-0812">Transmembrane</keyword>
<evidence type="ECO:0000259" key="3">
    <source>
        <dbReference type="Pfam" id="PF24633"/>
    </source>
</evidence>